<organism evidence="5 6">
    <name type="scientific">Mycobacterium tuberculosis variant africanum K85</name>
    <dbReference type="NCBI Taxonomy" id="611304"/>
    <lineage>
        <taxon>Bacteria</taxon>
        <taxon>Bacillati</taxon>
        <taxon>Actinomycetota</taxon>
        <taxon>Actinomycetes</taxon>
        <taxon>Mycobacteriales</taxon>
        <taxon>Mycobacteriaceae</taxon>
        <taxon>Mycobacterium</taxon>
        <taxon>Mycobacterium tuberculosis complex</taxon>
    </lineage>
</organism>
<dbReference type="AlphaFoldDB" id="A0A9P2H559"/>
<gene>
    <name evidence="5" type="ORF">TBOG_00721</name>
</gene>
<proteinExistence type="inferred from homology"/>
<dbReference type="InterPro" id="IPR029058">
    <property type="entry name" value="AB_hydrolase_fold"/>
</dbReference>
<evidence type="ECO:0000313" key="5">
    <source>
        <dbReference type="EMBL" id="EFD41886.2"/>
    </source>
</evidence>
<dbReference type="PANTHER" id="PTHR22946">
    <property type="entry name" value="DIENELACTONE HYDROLASE DOMAIN-CONTAINING PROTEIN-RELATED"/>
    <property type="match status" value="1"/>
</dbReference>
<evidence type="ECO:0000256" key="3">
    <source>
        <dbReference type="SAM" id="MobiDB-lite"/>
    </source>
</evidence>
<dbReference type="InterPro" id="IPR050261">
    <property type="entry name" value="FrsA_esterase"/>
</dbReference>
<evidence type="ECO:0000256" key="2">
    <source>
        <dbReference type="ARBA" id="ARBA00038115"/>
    </source>
</evidence>
<dbReference type="InterPro" id="IPR000073">
    <property type="entry name" value="AB_hydrolase_1"/>
</dbReference>
<accession>A0A9P2H559</accession>
<feature type="domain" description="AB hydrolase-1" evidence="4">
    <location>
        <begin position="173"/>
        <end position="310"/>
    </location>
</feature>
<sequence>MSEMSGTFTADAIGPPVPIPDVPGADAGAEGLPSRSVLSARQRILVESSAIADVALRTAVASVLSATVTPAVVANALRHVNEGSERSNLNFYAELAAAHDPAKSFPAPTELPKVTSRPASPLTEWVARGTVDNIAFASGFRAINPTMRQRWSALTANNIVHAQHWRHRDGPRPTLCVIHGFMGSSYLLNGLFFSLPWYYRSGYDVLLYTLPFHGQRAEKFSPFSGFGYFTSGLSGFAEAMAQAVYDFRSIVDYLRHIGVDRIALTGISLGGYTSALLASVESRLEAVIPNCPVVMPAKLFDEWFPANKLVKLGLRLTNISRDELIAGLAYHGPLNYRPLLPKDRRMIITGLGDRMAPPEHAVTLWKQWDRCALHWFPGSHLLACEPVGLSAADDRVPAGPHVRLTALVSGARWAPAVGVGQCSRVSRSAGASVCPSSRRVDRGSKAVRAGTWFPCCGSRPATGAVPPGRQSVRNAQAAATV</sequence>
<evidence type="ECO:0000259" key="4">
    <source>
        <dbReference type="Pfam" id="PF00561"/>
    </source>
</evidence>
<dbReference type="Proteomes" id="UP000005088">
    <property type="component" value="Unassembled WGS sequence"/>
</dbReference>
<protein>
    <recommendedName>
        <fullName evidence="4">AB hydrolase-1 domain-containing protein</fullName>
    </recommendedName>
</protein>
<reference evidence="6" key="1">
    <citation type="submission" date="2009-03" db="EMBL/GenBank/DDBJ databases">
        <title>The Genome Sequence of Mycobacterium africanum strain K85 (originally listed here as Mycobacterium tuberculosis).</title>
        <authorList>
            <consortium name="The Broad Institute Genome Sequencing Platform"/>
            <person name="Small P."/>
            <person name="Gagneaux S."/>
            <person name="Hopewell P."/>
            <person name="Young S.K."/>
            <person name="Kodira C.D."/>
            <person name="Zeng Q."/>
            <person name="Koehrsen M."/>
            <person name="Alvarado L."/>
            <person name="Berlin A."/>
            <person name="Borenstein D."/>
            <person name="Chen Z."/>
            <person name="Engels R."/>
            <person name="Freedman E."/>
            <person name="Gellesch M."/>
            <person name="Goldberg J."/>
            <person name="Griggs A."/>
            <person name="Gujja S."/>
            <person name="Heiman D."/>
            <person name="Hepburn T."/>
            <person name="Howarth C."/>
            <person name="Jen D."/>
            <person name="Larson L."/>
            <person name="Lewis B."/>
            <person name="Mehta T."/>
            <person name="Park D."/>
            <person name="Pearson M."/>
            <person name="Roberts A."/>
            <person name="Saif S."/>
            <person name="Shea T."/>
            <person name="Shenoy N."/>
            <person name="Sisk P."/>
            <person name="Stolte C."/>
            <person name="Sykes S."/>
            <person name="Walk T."/>
            <person name="White J."/>
            <person name="Yandava C."/>
            <person name="Nusbaum C."/>
            <person name="Galagan J."/>
            <person name="Birren B."/>
        </authorList>
    </citation>
    <scope>NUCLEOTIDE SEQUENCE [LARGE SCALE GENOMIC DNA]</scope>
    <source>
        <strain evidence="6">K85</strain>
    </source>
</reference>
<keyword evidence="1" id="KW-0378">Hydrolase</keyword>
<dbReference type="Pfam" id="PF00561">
    <property type="entry name" value="Abhydrolase_1"/>
    <property type="match status" value="1"/>
</dbReference>
<comment type="similarity">
    <text evidence="2">Belongs to the AB hydrolase superfamily. FUS2 hydrolase family.</text>
</comment>
<evidence type="ECO:0000313" key="6">
    <source>
        <dbReference type="Proteomes" id="UP000005088"/>
    </source>
</evidence>
<evidence type="ECO:0000256" key="1">
    <source>
        <dbReference type="ARBA" id="ARBA00022801"/>
    </source>
</evidence>
<feature type="region of interest" description="Disordered" evidence="3">
    <location>
        <begin position="1"/>
        <end position="32"/>
    </location>
</feature>
<name>A0A9P2H559_MYCTX</name>
<dbReference type="SUPFAM" id="SSF53474">
    <property type="entry name" value="alpha/beta-Hydrolases"/>
    <property type="match status" value="1"/>
</dbReference>
<dbReference type="EMBL" id="GG663503">
    <property type="protein sequence ID" value="EFD41886.2"/>
    <property type="molecule type" value="Genomic_DNA"/>
</dbReference>
<dbReference type="PANTHER" id="PTHR22946:SF9">
    <property type="entry name" value="POLYKETIDE TRANSFERASE AF380"/>
    <property type="match status" value="1"/>
</dbReference>
<dbReference type="GO" id="GO:0052689">
    <property type="term" value="F:carboxylic ester hydrolase activity"/>
    <property type="evidence" value="ECO:0007669"/>
    <property type="project" value="UniProtKB-ARBA"/>
</dbReference>
<dbReference type="Gene3D" id="3.40.50.1820">
    <property type="entry name" value="alpha/beta hydrolase"/>
    <property type="match status" value="1"/>
</dbReference>